<evidence type="ECO:0000313" key="2">
    <source>
        <dbReference type="Proteomes" id="UP000464658"/>
    </source>
</evidence>
<evidence type="ECO:0000313" key="1">
    <source>
        <dbReference type="EMBL" id="BBP93044.1"/>
    </source>
</evidence>
<proteinExistence type="predicted"/>
<protein>
    <submittedName>
        <fullName evidence="1">Uncharacterized protein</fullName>
    </submittedName>
</protein>
<organism evidence="1 2">
    <name type="scientific">Bacillus safensis</name>
    <dbReference type="NCBI Taxonomy" id="561879"/>
    <lineage>
        <taxon>Bacteria</taxon>
        <taxon>Bacillati</taxon>
        <taxon>Bacillota</taxon>
        <taxon>Bacilli</taxon>
        <taxon>Bacillales</taxon>
        <taxon>Bacillaceae</taxon>
        <taxon>Bacillus</taxon>
    </lineage>
</organism>
<dbReference type="EMBL" id="AP021906">
    <property type="protein sequence ID" value="BBP93044.1"/>
    <property type="molecule type" value="Genomic_DNA"/>
</dbReference>
<dbReference type="Proteomes" id="UP000464658">
    <property type="component" value="Chromosome"/>
</dbReference>
<reference evidence="1 2" key="1">
    <citation type="submission" date="2019-12" db="EMBL/GenBank/DDBJ databases">
        <title>Full genome sequence of a Bacillus safensis strain isolated from commercially available natto in Indonesia.</title>
        <authorList>
            <person name="Yoshida M."/>
            <person name="Uomi M."/>
            <person name="Waturangi D."/>
            <person name="Ekaputri J.J."/>
            <person name="Setiamarga D.H.E."/>
        </authorList>
    </citation>
    <scope>NUCLEOTIDE SEQUENCE [LARGE SCALE GENOMIC DNA]</scope>
    <source>
        <strain evidence="1 2">IDN1</strain>
    </source>
</reference>
<gene>
    <name evidence="1" type="ORF">BsIDN1_66620</name>
</gene>
<sequence>MRKEEERYEIEKKINLGKVRVSKVKIFASNNMEQIRILRSRWVIQSLPKRRVKCSRGFRQCRLPALHKEAKERGGGGQPYQIPSGPVYQQNVTGQLPIEQSYIEKFFYD</sequence>
<name>A0A5S9MLC2_BACIA</name>
<dbReference type="AlphaFoldDB" id="A0A5S9MLC2"/>
<accession>A0A5S9MLC2</accession>